<evidence type="ECO:0008006" key="3">
    <source>
        <dbReference type="Google" id="ProtNLM"/>
    </source>
</evidence>
<name>A0A427BR83_9FLAO</name>
<dbReference type="EMBL" id="RHPO01000005">
    <property type="protein sequence ID" value="RRT93207.1"/>
    <property type="molecule type" value="Genomic_DNA"/>
</dbReference>
<reference evidence="1 2" key="1">
    <citation type="submission" date="2018-10" db="EMBL/GenBank/DDBJ databases">
        <title>Transmission dynamics of multidrug resistant bacteria on intensive care unit surfaces.</title>
        <authorList>
            <person name="D'Souza A.W."/>
            <person name="Potter R.F."/>
            <person name="Wallace M."/>
            <person name="Shupe A."/>
            <person name="Patel S."/>
            <person name="Sun S."/>
            <person name="Gul D."/>
            <person name="Kwon J.H."/>
            <person name="Andleeb S."/>
            <person name="Burnham C.-A.D."/>
            <person name="Dantas G."/>
        </authorList>
    </citation>
    <scope>NUCLEOTIDE SEQUENCE [LARGE SCALE GENOMIC DNA]</scope>
    <source>
        <strain evidence="1 2">WF_348</strain>
    </source>
</reference>
<dbReference type="SUPFAM" id="SSF48452">
    <property type="entry name" value="TPR-like"/>
    <property type="match status" value="1"/>
</dbReference>
<evidence type="ECO:0000313" key="1">
    <source>
        <dbReference type="EMBL" id="RRT93207.1"/>
    </source>
</evidence>
<accession>A0A427BR83</accession>
<evidence type="ECO:0000313" key="2">
    <source>
        <dbReference type="Proteomes" id="UP000267844"/>
    </source>
</evidence>
<dbReference type="Gene3D" id="1.25.40.10">
    <property type="entry name" value="Tetratricopeptide repeat domain"/>
    <property type="match status" value="1"/>
</dbReference>
<organism evidence="1 2">
    <name type="scientific">Empedobacter falsenii</name>
    <dbReference type="NCBI Taxonomy" id="343874"/>
    <lineage>
        <taxon>Bacteria</taxon>
        <taxon>Pseudomonadati</taxon>
        <taxon>Bacteroidota</taxon>
        <taxon>Flavobacteriia</taxon>
        <taxon>Flavobacteriales</taxon>
        <taxon>Weeksellaceae</taxon>
        <taxon>Empedobacter</taxon>
    </lineage>
</organism>
<gene>
    <name evidence="1" type="ORF">EGI89_04315</name>
</gene>
<protein>
    <recommendedName>
        <fullName evidence="3">Tetratricopeptide repeat protein</fullName>
    </recommendedName>
</protein>
<dbReference type="AlphaFoldDB" id="A0A427BR83"/>
<dbReference type="InterPro" id="IPR011990">
    <property type="entry name" value="TPR-like_helical_dom_sf"/>
</dbReference>
<sequence>MLIFNLKFTQMEFNVSNALKQLNNDYSEDKASEIIENLLYNSTDFSDEDHEIIDQLGDKFLRIAAQIFVEDLAYDFNTLVNYWEAFIGQLTEEQSQSLLNFAIEQTDTEFVEDFIIGYRKFYSNPKESITFFNKLNEDEFYEIKFFKARCYEVLGENEKAVEAYNSYLNSAHFKKEENTEQAAVNEFYISHSIAPLLVSLKKYDEAKTYFDRVLGNIDFEDYLANFEGSNQQEIKSFLDDYVTTLEETGDKTTAEKISKKIMQYFS</sequence>
<dbReference type="Proteomes" id="UP000267844">
    <property type="component" value="Unassembled WGS sequence"/>
</dbReference>
<proteinExistence type="predicted"/>
<comment type="caution">
    <text evidence="1">The sequence shown here is derived from an EMBL/GenBank/DDBJ whole genome shotgun (WGS) entry which is preliminary data.</text>
</comment>